<dbReference type="PROSITE" id="PS51898">
    <property type="entry name" value="TYR_RECOMBINASE"/>
    <property type="match status" value="1"/>
</dbReference>
<dbReference type="SUPFAM" id="SSF56349">
    <property type="entry name" value="DNA breaking-rejoining enzymes"/>
    <property type="match status" value="1"/>
</dbReference>
<feature type="region of interest" description="Disordered" evidence="3">
    <location>
        <begin position="279"/>
        <end position="322"/>
    </location>
</feature>
<dbReference type="InterPro" id="IPR013762">
    <property type="entry name" value="Integrase-like_cat_sf"/>
</dbReference>
<accession>A0A8J6L6I7</accession>
<dbReference type="EMBL" id="JABDTM020028180">
    <property type="protein sequence ID" value="KAH0809375.1"/>
    <property type="molecule type" value="Genomic_DNA"/>
</dbReference>
<protein>
    <recommendedName>
        <fullName evidence="4">Tyr recombinase domain-containing protein</fullName>
    </recommendedName>
</protein>
<feature type="compositionally biased region" description="Polar residues" evidence="3">
    <location>
        <begin position="74"/>
        <end position="86"/>
    </location>
</feature>
<dbReference type="PANTHER" id="PTHR35617:SF3">
    <property type="entry name" value="CORE-BINDING (CB) DOMAIN-CONTAINING PROTEIN"/>
    <property type="match status" value="1"/>
</dbReference>
<dbReference type="SUPFAM" id="SSF53098">
    <property type="entry name" value="Ribonuclease H-like"/>
    <property type="match status" value="1"/>
</dbReference>
<dbReference type="Proteomes" id="UP000719412">
    <property type="component" value="Unassembled WGS sequence"/>
</dbReference>
<keyword evidence="2" id="KW-0233">DNA recombination</keyword>
<feature type="compositionally biased region" description="Low complexity" evidence="3">
    <location>
        <begin position="51"/>
        <end position="73"/>
    </location>
</feature>
<dbReference type="InterPro" id="IPR011010">
    <property type="entry name" value="DNA_brk_join_enz"/>
</dbReference>
<organism evidence="5 6">
    <name type="scientific">Tenebrio molitor</name>
    <name type="common">Yellow mealworm beetle</name>
    <dbReference type="NCBI Taxonomy" id="7067"/>
    <lineage>
        <taxon>Eukaryota</taxon>
        <taxon>Metazoa</taxon>
        <taxon>Ecdysozoa</taxon>
        <taxon>Arthropoda</taxon>
        <taxon>Hexapoda</taxon>
        <taxon>Insecta</taxon>
        <taxon>Pterygota</taxon>
        <taxon>Neoptera</taxon>
        <taxon>Endopterygota</taxon>
        <taxon>Coleoptera</taxon>
        <taxon>Polyphaga</taxon>
        <taxon>Cucujiformia</taxon>
        <taxon>Tenebrionidae</taxon>
        <taxon>Tenebrio</taxon>
    </lineage>
</organism>
<dbReference type="InterPro" id="IPR002104">
    <property type="entry name" value="Integrase_catalytic"/>
</dbReference>
<sequence>MVVEVLVVNAVGPAGVAVPPEFDAIAADDENYRKPELGPTLVRPNRDRCRSSQPRPSRSRNSSSRSGAGSHRSNTPASATSQLSAQQEERLVINNDVTLEEDPLHFLGELSPKNKEAFELHPSLCKRWGPSLRQGLEEKMRTTLLEKYPHPTNFGECKAPILDLEIKRALDQLTLRRDKYQAYTQDKVGNTIAALGKSINKLLQSELPKPLKDDILTDLNNAVLIQTEVFFEMSKSRRFLILPMLSPTVKEVVQDSAPTESLFGGDLTERLRAAKALEKSSHELKHKSKMVMTSHRATNKSLNGRGQPSQMRDARPQRSPTRSFNAARRLIGLLVSTAPAVKYGWAHIKSLEREKCRALFDSKQNYLVRMQIRSTTAQSDLKWWETNIHHVFNKIRKDTYDLEVETDASRTGWGACCHHQKVHGWWTTQDSQQHINALELKAALYGIKIFTKDKTSCNILLRLDNTTAVATINRMGSTKYETLDGIARILWSWCEERDLWVTATYICSKDNVQADQESRALPADTEWELAAGAYEMIVQRLGIPEIDLFASISNHKCQKYVSWKKDPDSIAVDAFTIPWGNIFFYAFPPFNLATTSLGRDTYPGGGEVIRHAFSMKGLPANSIGTIENSLAAATRKQYSTTYKLWWAFCSTNHIDPFRAEPNQAIKFLQEQLDLKPNTGYGTLNQHRSALALILDNLSCSGIVKRFMRGVFKMKPLTTKYRHIWDPKTVLNYIESLGPNSSLSLRQLTMKTVTLLALISGHRLQTLSLIRLENINQSPQGFEIWITDHIKTSRVGGEQPTLQVPFFQANPSLCAATTLKDYLKATQPLRKEEFLFITFRQPHRTASKDSISRWVKEVLKAAGVDMNVFAPHSTRHAVTSAAYKKGLSWDIIRRSAGWSQNSQVFAKFYNRPTQQHGYSLAPAILAVNN</sequence>
<dbReference type="Pfam" id="PF00589">
    <property type="entry name" value="Phage_integrase"/>
    <property type="match status" value="1"/>
</dbReference>
<dbReference type="AlphaFoldDB" id="A0A8J6L6I7"/>
<reference evidence="5" key="1">
    <citation type="journal article" date="2020" name="J Insects Food Feed">
        <title>The yellow mealworm (Tenebrio molitor) genome: a resource for the emerging insects as food and feed industry.</title>
        <authorList>
            <person name="Eriksson T."/>
            <person name="Andere A."/>
            <person name="Kelstrup H."/>
            <person name="Emery V."/>
            <person name="Picard C."/>
        </authorList>
    </citation>
    <scope>NUCLEOTIDE SEQUENCE</scope>
    <source>
        <strain evidence="5">Stoneville</strain>
        <tissue evidence="5">Whole head</tissue>
    </source>
</reference>
<dbReference type="PANTHER" id="PTHR35617">
    <property type="entry name" value="PHAGE_INTEGRASE DOMAIN-CONTAINING PROTEIN"/>
    <property type="match status" value="1"/>
</dbReference>
<dbReference type="GO" id="GO:0015074">
    <property type="term" value="P:DNA integration"/>
    <property type="evidence" value="ECO:0007669"/>
    <property type="project" value="InterPro"/>
</dbReference>
<feature type="compositionally biased region" description="Polar residues" evidence="3">
    <location>
        <begin position="295"/>
        <end position="310"/>
    </location>
</feature>
<keyword evidence="6" id="KW-1185">Reference proteome</keyword>
<dbReference type="Gene3D" id="1.10.150.130">
    <property type="match status" value="1"/>
</dbReference>
<evidence type="ECO:0000256" key="2">
    <source>
        <dbReference type="ARBA" id="ARBA00023172"/>
    </source>
</evidence>
<dbReference type="InterPro" id="IPR010998">
    <property type="entry name" value="Integrase_recombinase_N"/>
</dbReference>
<feature type="region of interest" description="Disordered" evidence="3">
    <location>
        <begin position="29"/>
        <end position="86"/>
    </location>
</feature>
<evidence type="ECO:0000259" key="4">
    <source>
        <dbReference type="PROSITE" id="PS51898"/>
    </source>
</evidence>
<dbReference type="Gene3D" id="1.10.443.10">
    <property type="entry name" value="Intergrase catalytic core"/>
    <property type="match status" value="1"/>
</dbReference>
<evidence type="ECO:0000313" key="6">
    <source>
        <dbReference type="Proteomes" id="UP000719412"/>
    </source>
</evidence>
<feature type="domain" description="Tyr recombinase" evidence="4">
    <location>
        <begin position="715"/>
        <end position="921"/>
    </location>
</feature>
<name>A0A8J6L6I7_TENMO</name>
<evidence type="ECO:0000313" key="5">
    <source>
        <dbReference type="EMBL" id="KAH0809375.1"/>
    </source>
</evidence>
<reference evidence="5" key="2">
    <citation type="submission" date="2021-08" db="EMBL/GenBank/DDBJ databases">
        <authorList>
            <person name="Eriksson T."/>
        </authorList>
    </citation>
    <scope>NUCLEOTIDE SEQUENCE</scope>
    <source>
        <strain evidence="5">Stoneville</strain>
        <tissue evidence="5">Whole head</tissue>
    </source>
</reference>
<dbReference type="GO" id="GO:0006310">
    <property type="term" value="P:DNA recombination"/>
    <property type="evidence" value="ECO:0007669"/>
    <property type="project" value="UniProtKB-KW"/>
</dbReference>
<evidence type="ECO:0000256" key="1">
    <source>
        <dbReference type="ARBA" id="ARBA00023125"/>
    </source>
</evidence>
<dbReference type="InterPro" id="IPR012337">
    <property type="entry name" value="RNaseH-like_sf"/>
</dbReference>
<dbReference type="CDD" id="cd09275">
    <property type="entry name" value="RNase_HI_RT_DIRS1"/>
    <property type="match status" value="1"/>
</dbReference>
<keyword evidence="1" id="KW-0238">DNA-binding</keyword>
<evidence type="ECO:0000256" key="3">
    <source>
        <dbReference type="SAM" id="MobiDB-lite"/>
    </source>
</evidence>
<dbReference type="GO" id="GO:0003677">
    <property type="term" value="F:DNA binding"/>
    <property type="evidence" value="ECO:0007669"/>
    <property type="project" value="UniProtKB-KW"/>
</dbReference>
<comment type="caution">
    <text evidence="5">The sequence shown here is derived from an EMBL/GenBank/DDBJ whole genome shotgun (WGS) entry which is preliminary data.</text>
</comment>
<gene>
    <name evidence="5" type="ORF">GEV33_013416</name>
</gene>
<proteinExistence type="predicted"/>
<dbReference type="SUPFAM" id="SSF47823">
    <property type="entry name" value="lambda integrase-like, N-terminal domain"/>
    <property type="match status" value="1"/>
</dbReference>